<feature type="domain" description="Membrane iron-sulfur containing protein FtrD-like" evidence="2">
    <location>
        <begin position="68"/>
        <end position="169"/>
    </location>
</feature>
<dbReference type="Proteomes" id="UP000236151">
    <property type="component" value="Unassembled WGS sequence"/>
</dbReference>
<accession>A0A2K2FBH8</accession>
<proteinExistence type="predicted"/>
<gene>
    <name evidence="3" type="ORF">CDQ84_15775</name>
</gene>
<dbReference type="Pfam" id="PF10080">
    <property type="entry name" value="FtrD-like"/>
    <property type="match status" value="1"/>
</dbReference>
<evidence type="ECO:0000256" key="1">
    <source>
        <dbReference type="SAM" id="Phobius"/>
    </source>
</evidence>
<keyword evidence="1" id="KW-0812">Transmembrane</keyword>
<name>A0A2K2FBH8_9CLOT</name>
<dbReference type="InterPro" id="IPR018758">
    <property type="entry name" value="FtrD-like"/>
</dbReference>
<dbReference type="OrthoDB" id="9792533at2"/>
<evidence type="ECO:0000313" key="4">
    <source>
        <dbReference type="Proteomes" id="UP000236151"/>
    </source>
</evidence>
<reference evidence="3 4" key="1">
    <citation type="submission" date="2017-06" db="EMBL/GenBank/DDBJ databases">
        <title>Investigating the central metabolism of Clostridium thermosuccinogenes.</title>
        <authorList>
            <person name="Koendjbiharie J.G."/>
            <person name="van Kranenburg R."/>
        </authorList>
    </citation>
    <scope>NUCLEOTIDE SEQUENCE [LARGE SCALE GENOMIC DNA]</scope>
    <source>
        <strain evidence="3 4">DSM 5806</strain>
    </source>
</reference>
<protein>
    <recommendedName>
        <fullName evidence="2">Membrane iron-sulfur containing protein FtrD-like domain-containing protein</fullName>
    </recommendedName>
</protein>
<dbReference type="KEGG" id="cthd:CDO33_13660"/>
<comment type="caution">
    <text evidence="3">The sequence shown here is derived from an EMBL/GenBank/DDBJ whole genome shotgun (WGS) entry which is preliminary data.</text>
</comment>
<keyword evidence="4" id="KW-1185">Reference proteome</keyword>
<feature type="transmembrane region" description="Helical" evidence="1">
    <location>
        <begin position="21"/>
        <end position="41"/>
    </location>
</feature>
<dbReference type="AlphaFoldDB" id="A0A2K2FBH8"/>
<sequence>MGKSSKTNKKVQAAQKAKEKTFVVVGVIAVLIIGFVIIKIYSGGGGAATTGAVSGDLKIQKSEVSEIAKFYPYKAGKTNMEVLAVKASDGTIRTAFNTCQVCYDSGRGYYKQQGDELICQNCGNRFQLDQIEVIKGGCNPVPIMKENKTEDDSYIVISQAFMEENKDLFGNWRK</sequence>
<organism evidence="3 4">
    <name type="scientific">Clostridium thermosuccinogenes</name>
    <dbReference type="NCBI Taxonomy" id="84032"/>
    <lineage>
        <taxon>Bacteria</taxon>
        <taxon>Bacillati</taxon>
        <taxon>Bacillota</taxon>
        <taxon>Clostridia</taxon>
        <taxon>Eubacteriales</taxon>
        <taxon>Clostridiaceae</taxon>
        <taxon>Clostridium</taxon>
    </lineage>
</organism>
<keyword evidence="1" id="KW-0472">Membrane</keyword>
<dbReference type="RefSeq" id="WP_103082701.1">
    <property type="nucleotide sequence ID" value="NZ_CP021850.1"/>
</dbReference>
<evidence type="ECO:0000259" key="2">
    <source>
        <dbReference type="Pfam" id="PF10080"/>
    </source>
</evidence>
<keyword evidence="1" id="KW-1133">Transmembrane helix</keyword>
<dbReference type="EMBL" id="NIOJ01000053">
    <property type="protein sequence ID" value="PNT96140.1"/>
    <property type="molecule type" value="Genomic_DNA"/>
</dbReference>
<evidence type="ECO:0000313" key="3">
    <source>
        <dbReference type="EMBL" id="PNT96140.1"/>
    </source>
</evidence>